<dbReference type="Pfam" id="PF01231">
    <property type="entry name" value="IDO"/>
    <property type="match status" value="1"/>
</dbReference>
<evidence type="ECO:0000313" key="4">
    <source>
        <dbReference type="EMBL" id="KAG5457369.1"/>
    </source>
</evidence>
<protein>
    <submittedName>
        <fullName evidence="4">Uncharacterized protein</fullName>
    </submittedName>
</protein>
<keyword evidence="5" id="KW-1185">Reference proteome</keyword>
<name>A0A8H7ZQK7_9FUNG</name>
<dbReference type="PANTHER" id="PTHR28657">
    <property type="entry name" value="INDOLEAMINE 2,3-DIOXYGENASE"/>
    <property type="match status" value="1"/>
</dbReference>
<dbReference type="GO" id="GO:0020037">
    <property type="term" value="F:heme binding"/>
    <property type="evidence" value="ECO:0007669"/>
    <property type="project" value="InterPro"/>
</dbReference>
<dbReference type="OrthoDB" id="10262710at2759"/>
<dbReference type="PANTHER" id="PTHR28657:SF3">
    <property type="entry name" value="INDOLEAMINE 2,3-DIOXYGENASE"/>
    <property type="match status" value="1"/>
</dbReference>
<evidence type="ECO:0000256" key="3">
    <source>
        <dbReference type="ARBA" id="ARBA00023004"/>
    </source>
</evidence>
<dbReference type="SUPFAM" id="SSF140959">
    <property type="entry name" value="Indolic compounds 2,3-dioxygenase-like"/>
    <property type="match status" value="1"/>
</dbReference>
<dbReference type="Gene3D" id="1.20.58.480">
    <property type="match status" value="1"/>
</dbReference>
<dbReference type="InterPro" id="IPR037217">
    <property type="entry name" value="Trp/Indoleamine_2_3_dOase-like"/>
</dbReference>
<dbReference type="Proteomes" id="UP000673691">
    <property type="component" value="Unassembled WGS sequence"/>
</dbReference>
<dbReference type="GO" id="GO:0019441">
    <property type="term" value="P:L-tryptophan catabolic process to kynurenine"/>
    <property type="evidence" value="ECO:0007669"/>
    <property type="project" value="InterPro"/>
</dbReference>
<evidence type="ECO:0000256" key="1">
    <source>
        <dbReference type="ARBA" id="ARBA00007119"/>
    </source>
</evidence>
<dbReference type="AlphaFoldDB" id="A0A8H7ZQK7"/>
<keyword evidence="3" id="KW-0408">Iron</keyword>
<comment type="similarity">
    <text evidence="1">Belongs to the indoleamine 2,3-dioxygenase family.</text>
</comment>
<dbReference type="GO" id="GO:0016702">
    <property type="term" value="F:oxidoreductase activity, acting on single donors with incorporation of molecular oxygen, incorporation of two atoms of oxygen"/>
    <property type="evidence" value="ECO:0007669"/>
    <property type="project" value="UniProtKB-ARBA"/>
</dbReference>
<proteinExistence type="inferred from homology"/>
<sequence length="452" mass="50190">MFSRISAGSLSSSPRQAAMRQALPLLAAQASCRIAGAALRARRPLGGESTAFRRAFGNSNPLSTEFLYRDQGFAVVGDTPVTDTTASMFTVSVRNGFLPREVRFAVPISRTARRVGSLLPLFCFLQPALSPRPPQDPLVQLPEAYTALESLLQRMPLVLPDGRPGLLSLGDFGKAIDDELPLYDVSKVEDARLLSGLFRDYTFAASAYLLEPCDLRYKATRKDYGLGRDKLPKNIAIPLILQKLDFKTTSYQSGGVGGGCAPLPLRFPVEYAHSYALYNYKRINCSRGLDYDNLELIRRFSGSAAEHGFILVHVAMARHSGDLLRACMDVLRGAGAKDRQAFDGALRDMRVVYQRINDVMETMWEKSDPEQYLDFRTFIMGTKNQPMFPKGVAFQGVGERGEDVVMFHRGESGANDSMIPLGDNLLQVTFARTATFVEQERKKRKSVLQKNY</sequence>
<gene>
    <name evidence="4" type="ORF">BJ554DRAFT_2635</name>
</gene>
<dbReference type="InterPro" id="IPR000898">
    <property type="entry name" value="Indolamine_dOase"/>
</dbReference>
<dbReference type="EMBL" id="JAEFCI010010193">
    <property type="protein sequence ID" value="KAG5457369.1"/>
    <property type="molecule type" value="Genomic_DNA"/>
</dbReference>
<evidence type="ECO:0000256" key="2">
    <source>
        <dbReference type="ARBA" id="ARBA00022723"/>
    </source>
</evidence>
<reference evidence="4 5" key="1">
    <citation type="journal article" name="Sci. Rep.">
        <title>Genome-scale phylogenetic analyses confirm Olpidium as the closest living zoosporic fungus to the non-flagellated, terrestrial fungi.</title>
        <authorList>
            <person name="Chang Y."/>
            <person name="Rochon D."/>
            <person name="Sekimoto S."/>
            <person name="Wang Y."/>
            <person name="Chovatia M."/>
            <person name="Sandor L."/>
            <person name="Salamov A."/>
            <person name="Grigoriev I.V."/>
            <person name="Stajich J.E."/>
            <person name="Spatafora J.W."/>
        </authorList>
    </citation>
    <scope>NUCLEOTIDE SEQUENCE [LARGE SCALE GENOMIC DNA]</scope>
    <source>
        <strain evidence="4">S191</strain>
    </source>
</reference>
<accession>A0A8H7ZQK7</accession>
<comment type="caution">
    <text evidence="4">The sequence shown here is derived from an EMBL/GenBank/DDBJ whole genome shotgun (WGS) entry which is preliminary data.</text>
</comment>
<dbReference type="GO" id="GO:0046872">
    <property type="term" value="F:metal ion binding"/>
    <property type="evidence" value="ECO:0007669"/>
    <property type="project" value="UniProtKB-KW"/>
</dbReference>
<organism evidence="4 5">
    <name type="scientific">Olpidium bornovanus</name>
    <dbReference type="NCBI Taxonomy" id="278681"/>
    <lineage>
        <taxon>Eukaryota</taxon>
        <taxon>Fungi</taxon>
        <taxon>Fungi incertae sedis</taxon>
        <taxon>Olpidiomycota</taxon>
        <taxon>Olpidiomycotina</taxon>
        <taxon>Olpidiomycetes</taxon>
        <taxon>Olpidiales</taxon>
        <taxon>Olpidiaceae</taxon>
        <taxon>Olpidium</taxon>
    </lineage>
</organism>
<keyword evidence="2" id="KW-0479">Metal-binding</keyword>
<evidence type="ECO:0000313" key="5">
    <source>
        <dbReference type="Proteomes" id="UP000673691"/>
    </source>
</evidence>